<keyword evidence="1" id="KW-1133">Transmembrane helix</keyword>
<proteinExistence type="predicted"/>
<dbReference type="Proteomes" id="UP000609802">
    <property type="component" value="Unassembled WGS sequence"/>
</dbReference>
<evidence type="ECO:0008006" key="4">
    <source>
        <dbReference type="Google" id="ProtNLM"/>
    </source>
</evidence>
<accession>A0ABQ3IY99</accession>
<name>A0ABQ3IY99_9RHOB</name>
<reference evidence="3" key="1">
    <citation type="journal article" date="2019" name="Int. J. Syst. Evol. Microbiol.">
        <title>The Global Catalogue of Microorganisms (GCM) 10K type strain sequencing project: providing services to taxonomists for standard genome sequencing and annotation.</title>
        <authorList>
            <consortium name="The Broad Institute Genomics Platform"/>
            <consortium name="The Broad Institute Genome Sequencing Center for Infectious Disease"/>
            <person name="Wu L."/>
            <person name="Ma J."/>
        </authorList>
    </citation>
    <scope>NUCLEOTIDE SEQUENCE [LARGE SCALE GENOMIC DNA]</scope>
    <source>
        <strain evidence="3">KCTC 42443</strain>
    </source>
</reference>
<keyword evidence="3" id="KW-1185">Reference proteome</keyword>
<evidence type="ECO:0000313" key="2">
    <source>
        <dbReference type="EMBL" id="GHE94507.1"/>
    </source>
</evidence>
<evidence type="ECO:0000256" key="1">
    <source>
        <dbReference type="SAM" id="Phobius"/>
    </source>
</evidence>
<keyword evidence="1" id="KW-0812">Transmembrane</keyword>
<comment type="caution">
    <text evidence="2">The sequence shown here is derived from an EMBL/GenBank/DDBJ whole genome shotgun (WGS) entry which is preliminary data.</text>
</comment>
<gene>
    <name evidence="2" type="ORF">GCM10016455_13700</name>
</gene>
<dbReference type="EMBL" id="BNCH01000002">
    <property type="protein sequence ID" value="GHE94507.1"/>
    <property type="molecule type" value="Genomic_DNA"/>
</dbReference>
<protein>
    <recommendedName>
        <fullName evidence="4">Secreted protein</fullName>
    </recommendedName>
</protein>
<sequence length="122" mass="12772">MLAVSLITGVWSRAAFVLTLGMFRILPLIFVAGGLFADPVMADVTTSGGKVIDCYCTDTSGSRVELGESICLFVGGRAFMARCEMSLNVPIWRDTGKGCVSAEVASPSALPNTDAPINLPAL</sequence>
<keyword evidence="1" id="KW-0472">Membrane</keyword>
<organism evidence="2 3">
    <name type="scientific">Aliiroseovarius zhejiangensis</name>
    <dbReference type="NCBI Taxonomy" id="1632025"/>
    <lineage>
        <taxon>Bacteria</taxon>
        <taxon>Pseudomonadati</taxon>
        <taxon>Pseudomonadota</taxon>
        <taxon>Alphaproteobacteria</taxon>
        <taxon>Rhodobacterales</taxon>
        <taxon>Paracoccaceae</taxon>
        <taxon>Aliiroseovarius</taxon>
    </lineage>
</organism>
<feature type="transmembrane region" description="Helical" evidence="1">
    <location>
        <begin position="15"/>
        <end position="37"/>
    </location>
</feature>
<evidence type="ECO:0000313" key="3">
    <source>
        <dbReference type="Proteomes" id="UP000609802"/>
    </source>
</evidence>